<name>A0ABR7CF02_9BACE</name>
<dbReference type="PANTHER" id="PTHR40074:SF2">
    <property type="entry name" value="O-ACETYLTRANSFERASE WECH"/>
    <property type="match status" value="1"/>
</dbReference>
<dbReference type="RefSeq" id="WP_186968135.1">
    <property type="nucleotide sequence ID" value="NZ_JACOOE010000009.1"/>
</dbReference>
<evidence type="ECO:0000256" key="6">
    <source>
        <dbReference type="ARBA" id="ARBA00023136"/>
    </source>
</evidence>
<comment type="caution">
    <text evidence="9">The sequence shown here is derived from an EMBL/GenBank/DDBJ whole genome shotgun (WGS) entry which is preliminary data.</text>
</comment>
<keyword evidence="9" id="KW-0808">Transferase</keyword>
<evidence type="ECO:0000256" key="5">
    <source>
        <dbReference type="ARBA" id="ARBA00022989"/>
    </source>
</evidence>
<reference evidence="9 10" key="1">
    <citation type="submission" date="2020-08" db="EMBL/GenBank/DDBJ databases">
        <title>Genome public.</title>
        <authorList>
            <person name="Liu C."/>
            <person name="Sun Q."/>
        </authorList>
    </citation>
    <scope>NUCLEOTIDE SEQUENCE [LARGE SCALE GENOMIC DNA]</scope>
    <source>
        <strain evidence="9 10">M27</strain>
    </source>
</reference>
<keyword evidence="10" id="KW-1185">Reference proteome</keyword>
<dbReference type="Proteomes" id="UP000600600">
    <property type="component" value="Unassembled WGS sequence"/>
</dbReference>
<gene>
    <name evidence="9" type="ORF">H8S67_17120</name>
</gene>
<feature type="transmembrane region" description="Helical" evidence="7">
    <location>
        <begin position="50"/>
        <end position="77"/>
    </location>
</feature>
<evidence type="ECO:0000313" key="9">
    <source>
        <dbReference type="EMBL" id="MBC5606375.1"/>
    </source>
</evidence>
<organism evidence="9 10">
    <name type="scientific">Bacteroides difficilis</name>
    <dbReference type="NCBI Taxonomy" id="2763021"/>
    <lineage>
        <taxon>Bacteria</taxon>
        <taxon>Pseudomonadati</taxon>
        <taxon>Bacteroidota</taxon>
        <taxon>Bacteroidia</taxon>
        <taxon>Bacteroidales</taxon>
        <taxon>Bacteroidaceae</taxon>
        <taxon>Bacteroides</taxon>
    </lineage>
</organism>
<dbReference type="EMBL" id="JACOOE010000009">
    <property type="protein sequence ID" value="MBC5606375.1"/>
    <property type="molecule type" value="Genomic_DNA"/>
</dbReference>
<dbReference type="PANTHER" id="PTHR40074">
    <property type="entry name" value="O-ACETYLTRANSFERASE WECH"/>
    <property type="match status" value="1"/>
</dbReference>
<keyword evidence="9" id="KW-0012">Acyltransferase</keyword>
<keyword evidence="4 7" id="KW-0812">Transmembrane</keyword>
<evidence type="ECO:0000259" key="8">
    <source>
        <dbReference type="Pfam" id="PF01757"/>
    </source>
</evidence>
<dbReference type="GO" id="GO:0016746">
    <property type="term" value="F:acyltransferase activity"/>
    <property type="evidence" value="ECO:0007669"/>
    <property type="project" value="UniProtKB-KW"/>
</dbReference>
<comment type="similarity">
    <text evidence="2">Belongs to the acyltransferase 3 family.</text>
</comment>
<feature type="transmembrane region" description="Helical" evidence="7">
    <location>
        <begin position="305"/>
        <end position="332"/>
    </location>
</feature>
<dbReference type="Pfam" id="PF01757">
    <property type="entry name" value="Acyl_transf_3"/>
    <property type="match status" value="1"/>
</dbReference>
<feature type="transmembrane region" description="Helical" evidence="7">
    <location>
        <begin position="12"/>
        <end position="30"/>
    </location>
</feature>
<proteinExistence type="inferred from homology"/>
<feature type="transmembrane region" description="Helical" evidence="7">
    <location>
        <begin position="98"/>
        <end position="123"/>
    </location>
</feature>
<sequence length="387" mass="44171">MSAYNIYNDKLTPIIIEWLRFPMTVMVVLIHQNMDFLNRDNSGMEHTFNILISIGSHVLPSCAVPMFFLFSGYLYFYKMNEWNKNAFLNKTKRRVKSLLIPYVLWIIIAFIVALSIIACSNILHCGELKINELCRFVGGVTWKLLWDINVSEGGYWCLGLLKSYGMTYPMIYPFWFVRNLLILVLLTPIIHYLIKRLGKWFIFTLGVLYLTNIWVQYPPLRIDGVFYFCLGCYLSINNRELSNCFDCVKAFAYVIAAITFIACVYLDIIGQGRVMVVILPCFALSGLISAISLTAHYLELGKFKIYPLLLQCSFFVFAIHTIGINSYCSLIFNKAANLCLGFSRPIANIGEYVLSAVVTIMVCIMIFIVLKRGCPKILGLLTGGRGY</sequence>
<feature type="transmembrane region" description="Helical" evidence="7">
    <location>
        <begin position="250"/>
        <end position="268"/>
    </location>
</feature>
<accession>A0ABR7CF02</accession>
<evidence type="ECO:0000256" key="1">
    <source>
        <dbReference type="ARBA" id="ARBA00004651"/>
    </source>
</evidence>
<evidence type="ECO:0000256" key="2">
    <source>
        <dbReference type="ARBA" id="ARBA00007400"/>
    </source>
</evidence>
<keyword evidence="3" id="KW-1003">Cell membrane</keyword>
<feature type="transmembrane region" description="Helical" evidence="7">
    <location>
        <begin position="197"/>
        <end position="215"/>
    </location>
</feature>
<comment type="subcellular location">
    <subcellularLocation>
        <location evidence="1">Cell membrane</location>
        <topology evidence="1">Multi-pass membrane protein</topology>
    </subcellularLocation>
</comment>
<evidence type="ECO:0000256" key="3">
    <source>
        <dbReference type="ARBA" id="ARBA00022475"/>
    </source>
</evidence>
<dbReference type="InterPro" id="IPR002656">
    <property type="entry name" value="Acyl_transf_3_dom"/>
</dbReference>
<keyword evidence="5 7" id="KW-1133">Transmembrane helix</keyword>
<feature type="transmembrane region" description="Helical" evidence="7">
    <location>
        <begin position="170"/>
        <end position="190"/>
    </location>
</feature>
<evidence type="ECO:0000256" key="7">
    <source>
        <dbReference type="SAM" id="Phobius"/>
    </source>
</evidence>
<feature type="transmembrane region" description="Helical" evidence="7">
    <location>
        <begin position="352"/>
        <end position="370"/>
    </location>
</feature>
<protein>
    <submittedName>
        <fullName evidence="9">Acyltransferase</fullName>
    </submittedName>
</protein>
<keyword evidence="6 7" id="KW-0472">Membrane</keyword>
<feature type="domain" description="Acyltransferase 3" evidence="8">
    <location>
        <begin position="16"/>
        <end position="366"/>
    </location>
</feature>
<evidence type="ECO:0000313" key="10">
    <source>
        <dbReference type="Proteomes" id="UP000600600"/>
    </source>
</evidence>
<feature type="transmembrane region" description="Helical" evidence="7">
    <location>
        <begin position="274"/>
        <end position="298"/>
    </location>
</feature>
<evidence type="ECO:0000256" key="4">
    <source>
        <dbReference type="ARBA" id="ARBA00022692"/>
    </source>
</evidence>